<reference evidence="3" key="1">
    <citation type="submission" date="2020-01" db="EMBL/GenBank/DDBJ databases">
        <title>'Steroidobacter agaridevorans' sp. nov., agar-degrading bacteria isolated from rhizosphere soils.</title>
        <authorList>
            <person name="Ikenaga M."/>
            <person name="Kataoka M."/>
            <person name="Murouchi A."/>
            <person name="Katsuragi S."/>
            <person name="Sakai M."/>
        </authorList>
    </citation>
    <scope>NUCLEOTIDE SEQUENCE [LARGE SCALE GENOMIC DNA]</scope>
    <source>
        <strain evidence="3">YU21-B</strain>
    </source>
</reference>
<feature type="transmembrane region" description="Helical" evidence="1">
    <location>
        <begin position="55"/>
        <end position="73"/>
    </location>
</feature>
<dbReference type="EMBL" id="BLJN01000005">
    <property type="protein sequence ID" value="GFE82764.1"/>
    <property type="molecule type" value="Genomic_DNA"/>
</dbReference>
<comment type="caution">
    <text evidence="2">The sequence shown here is derived from an EMBL/GenBank/DDBJ whole genome shotgun (WGS) entry which is preliminary data.</text>
</comment>
<accession>A0A829YHM0</accession>
<keyword evidence="1" id="KW-0812">Transmembrane</keyword>
<evidence type="ECO:0000313" key="3">
    <source>
        <dbReference type="Proteomes" id="UP000445000"/>
    </source>
</evidence>
<sequence length="132" mass="14520">MDRWTQLVGKVADLLLMNSPNRTGLGVVLGLGVYVLTLIFEPMLNNFTLLNLTRLPAWGLPVLGIVVMNLRAIKCSLTEDSVGDEEVDVAIKVIEKAKMSPGAARHQYILLIAKVIEGIKVKRESPPDLRTD</sequence>
<gene>
    <name evidence="2" type="ORF">GCM10011487_47640</name>
</gene>
<dbReference type="RefSeq" id="WP_161814417.1">
    <property type="nucleotide sequence ID" value="NZ_BLJN01000005.1"/>
</dbReference>
<keyword evidence="3" id="KW-1185">Reference proteome</keyword>
<keyword evidence="1" id="KW-1133">Transmembrane helix</keyword>
<keyword evidence="1" id="KW-0472">Membrane</keyword>
<feature type="transmembrane region" description="Helical" evidence="1">
    <location>
        <begin position="24"/>
        <end position="43"/>
    </location>
</feature>
<protein>
    <submittedName>
        <fullName evidence="2">Uncharacterized protein</fullName>
    </submittedName>
</protein>
<name>A0A829YHM0_9GAMM</name>
<dbReference type="Proteomes" id="UP000445000">
    <property type="component" value="Unassembled WGS sequence"/>
</dbReference>
<evidence type="ECO:0000313" key="2">
    <source>
        <dbReference type="EMBL" id="GFE82764.1"/>
    </source>
</evidence>
<proteinExistence type="predicted"/>
<dbReference type="AlphaFoldDB" id="A0A829YHM0"/>
<organism evidence="2 3">
    <name type="scientific">Steroidobacter agaridevorans</name>
    <dbReference type="NCBI Taxonomy" id="2695856"/>
    <lineage>
        <taxon>Bacteria</taxon>
        <taxon>Pseudomonadati</taxon>
        <taxon>Pseudomonadota</taxon>
        <taxon>Gammaproteobacteria</taxon>
        <taxon>Steroidobacterales</taxon>
        <taxon>Steroidobacteraceae</taxon>
        <taxon>Steroidobacter</taxon>
    </lineage>
</organism>
<evidence type="ECO:0000256" key="1">
    <source>
        <dbReference type="SAM" id="Phobius"/>
    </source>
</evidence>